<dbReference type="AlphaFoldDB" id="A0A943ED03"/>
<dbReference type="EC" id="2.1.1.171" evidence="3"/>
<dbReference type="Pfam" id="PF03602">
    <property type="entry name" value="Cons_hypoth95"/>
    <property type="match status" value="1"/>
</dbReference>
<accession>A0A943ED03</accession>
<dbReference type="PIRSF" id="PIRSF004553">
    <property type="entry name" value="CHP00095"/>
    <property type="match status" value="1"/>
</dbReference>
<dbReference type="GO" id="GO:0003676">
    <property type="term" value="F:nucleic acid binding"/>
    <property type="evidence" value="ECO:0007669"/>
    <property type="project" value="InterPro"/>
</dbReference>
<dbReference type="Gene3D" id="3.40.50.150">
    <property type="entry name" value="Vaccinia Virus protein VP39"/>
    <property type="match status" value="1"/>
</dbReference>
<evidence type="ECO:0000256" key="1">
    <source>
        <dbReference type="ARBA" id="ARBA00022603"/>
    </source>
</evidence>
<organism evidence="3 4">
    <name type="scientific">Acidaminococcus intestini</name>
    <dbReference type="NCBI Taxonomy" id="187327"/>
    <lineage>
        <taxon>Bacteria</taxon>
        <taxon>Bacillati</taxon>
        <taxon>Bacillota</taxon>
        <taxon>Negativicutes</taxon>
        <taxon>Acidaminococcales</taxon>
        <taxon>Acidaminococcaceae</taxon>
        <taxon>Acidaminococcus</taxon>
    </lineage>
</organism>
<dbReference type="Proteomes" id="UP000754226">
    <property type="component" value="Unassembled WGS sequence"/>
</dbReference>
<proteinExistence type="predicted"/>
<dbReference type="InterPro" id="IPR002052">
    <property type="entry name" value="DNA_methylase_N6_adenine_CS"/>
</dbReference>
<evidence type="ECO:0000313" key="3">
    <source>
        <dbReference type="EMBL" id="MBS5519123.1"/>
    </source>
</evidence>
<dbReference type="PANTHER" id="PTHR43542">
    <property type="entry name" value="METHYLTRANSFERASE"/>
    <property type="match status" value="1"/>
</dbReference>
<dbReference type="CDD" id="cd02440">
    <property type="entry name" value="AdoMet_MTases"/>
    <property type="match status" value="1"/>
</dbReference>
<dbReference type="PROSITE" id="PS00092">
    <property type="entry name" value="N6_MTASE"/>
    <property type="match status" value="1"/>
</dbReference>
<dbReference type="NCBIfam" id="TIGR00095">
    <property type="entry name" value="16S rRNA (guanine(966)-N(2))-methyltransferase RsmD"/>
    <property type="match status" value="1"/>
</dbReference>
<protein>
    <submittedName>
        <fullName evidence="3">16S rRNA (Guanine(966)-N(2))-methyltransferase RsmD</fullName>
        <ecNumber evidence="3">2.1.1.171</ecNumber>
    </submittedName>
</protein>
<dbReference type="PANTHER" id="PTHR43542:SF1">
    <property type="entry name" value="METHYLTRANSFERASE"/>
    <property type="match status" value="1"/>
</dbReference>
<dbReference type="InterPro" id="IPR004398">
    <property type="entry name" value="RNA_MeTrfase_RsmD"/>
</dbReference>
<keyword evidence="2 3" id="KW-0808">Transferase</keyword>
<gene>
    <name evidence="3" type="primary">rsmD</name>
    <name evidence="3" type="ORF">KHX13_02125</name>
</gene>
<dbReference type="GO" id="GO:0052913">
    <property type="term" value="F:16S rRNA (guanine(966)-N(2))-methyltransferase activity"/>
    <property type="evidence" value="ECO:0007669"/>
    <property type="project" value="UniProtKB-EC"/>
</dbReference>
<dbReference type="EMBL" id="JAGZCZ010000002">
    <property type="protein sequence ID" value="MBS5519123.1"/>
    <property type="molecule type" value="Genomic_DNA"/>
</dbReference>
<dbReference type="SUPFAM" id="SSF53335">
    <property type="entry name" value="S-adenosyl-L-methionine-dependent methyltransferases"/>
    <property type="match status" value="1"/>
</dbReference>
<comment type="caution">
    <text evidence="3">The sequence shown here is derived from an EMBL/GenBank/DDBJ whole genome shotgun (WGS) entry which is preliminary data.</text>
</comment>
<evidence type="ECO:0000313" key="4">
    <source>
        <dbReference type="Proteomes" id="UP000754226"/>
    </source>
</evidence>
<keyword evidence="1 3" id="KW-0489">Methyltransferase</keyword>
<sequence length="185" mass="20539">MRIITGRARGMKLLPPKDYAVRPTSDRVKEALFNIIKDRIAGAVVLDAFGGTGNLALEAWSRGAKKVVLFDKNRESLRLIRFNVEKAKAGADAIIRHTDAIKGIADAKGKGESYDLVFSDPPYDKGLNKALYEALCQHGILRDGGLLVLEHSLLEDPRDYVKEGTEIRTEKYGDTKISLIEWKSL</sequence>
<reference evidence="3" key="1">
    <citation type="submission" date="2021-02" db="EMBL/GenBank/DDBJ databases">
        <title>Infant gut strain persistence is associated with maternal origin, phylogeny, and functional potential including surface adhesion and iron acquisition.</title>
        <authorList>
            <person name="Lou Y.C."/>
        </authorList>
    </citation>
    <scope>NUCLEOTIDE SEQUENCE</scope>
    <source>
        <strain evidence="3">L3_106_000M1_dasL3_106_000M1_concoct_15</strain>
    </source>
</reference>
<dbReference type="InterPro" id="IPR029063">
    <property type="entry name" value="SAM-dependent_MTases_sf"/>
</dbReference>
<name>A0A943ED03_9FIRM</name>
<evidence type="ECO:0000256" key="2">
    <source>
        <dbReference type="ARBA" id="ARBA00022679"/>
    </source>
</evidence>